<feature type="compositionally biased region" description="Basic and acidic residues" evidence="1">
    <location>
        <begin position="91"/>
        <end position="102"/>
    </location>
</feature>
<sequence>TKKARHSPSRSRSRTPDKKRLRSASPRRSRSITPRDRGARRRSDAKERRSRSPKDRRASRSPSADRGLAGDGGGSRSVSPRQDDFVAAARNDIKAEMGDGHSRSGSRSPFRNGADANAAAEMDTSNETNNDVKLKKEASRSRSASPAGSLGNGASED</sequence>
<reference evidence="2" key="2">
    <citation type="submission" date="2014-05" db="EMBL/GenBank/DDBJ databases">
        <title>The genome and life-stage specific transcriptomes of Globodera pallida elucidate key aspects of plant parasitism by a cyst nematode.</title>
        <authorList>
            <person name="Cotton J.A."/>
            <person name="Lilley C.J."/>
            <person name="Jones L.M."/>
            <person name="Kikuchi T."/>
            <person name="Reid A.J."/>
            <person name="Thorpe P."/>
            <person name="Tsai I.J."/>
            <person name="Beasley H."/>
            <person name="Blok V."/>
            <person name="Cock P.J.A."/>
            <person name="Van den Akker S.E."/>
            <person name="Holroyd N."/>
            <person name="Hunt M."/>
            <person name="Mantelin S."/>
            <person name="Naghra H."/>
            <person name="Pain A."/>
            <person name="Palomares-Rius J.E."/>
            <person name="Zarowiecki M."/>
            <person name="Berriman M."/>
            <person name="Jones J.T."/>
            <person name="Urwin P.E."/>
        </authorList>
    </citation>
    <scope>NUCLEOTIDE SEQUENCE [LARGE SCALE GENOMIC DNA]</scope>
    <source>
        <strain evidence="2">Lindley</strain>
    </source>
</reference>
<evidence type="ECO:0000256" key="1">
    <source>
        <dbReference type="SAM" id="MobiDB-lite"/>
    </source>
</evidence>
<protein>
    <submittedName>
        <fullName evidence="3">RNPS1 protein</fullName>
    </submittedName>
</protein>
<proteinExistence type="predicted"/>
<evidence type="ECO:0000313" key="2">
    <source>
        <dbReference type="Proteomes" id="UP000050741"/>
    </source>
</evidence>
<reference evidence="2" key="1">
    <citation type="submission" date="2013-12" db="EMBL/GenBank/DDBJ databases">
        <authorList>
            <person name="Aslett M."/>
        </authorList>
    </citation>
    <scope>NUCLEOTIDE SEQUENCE [LARGE SCALE GENOMIC DNA]</scope>
    <source>
        <strain evidence="2">Lindley</strain>
    </source>
</reference>
<organism evidence="2 3">
    <name type="scientific">Globodera pallida</name>
    <name type="common">Potato cyst nematode worm</name>
    <name type="synonym">Heterodera pallida</name>
    <dbReference type="NCBI Taxonomy" id="36090"/>
    <lineage>
        <taxon>Eukaryota</taxon>
        <taxon>Metazoa</taxon>
        <taxon>Ecdysozoa</taxon>
        <taxon>Nematoda</taxon>
        <taxon>Chromadorea</taxon>
        <taxon>Rhabditida</taxon>
        <taxon>Tylenchina</taxon>
        <taxon>Tylenchomorpha</taxon>
        <taxon>Tylenchoidea</taxon>
        <taxon>Heteroderidae</taxon>
        <taxon>Heteroderinae</taxon>
        <taxon>Globodera</taxon>
    </lineage>
</organism>
<reference evidence="3" key="3">
    <citation type="submission" date="2016-06" db="UniProtKB">
        <authorList>
            <consortium name="WormBaseParasite"/>
        </authorList>
    </citation>
    <scope>IDENTIFICATION</scope>
</reference>
<evidence type="ECO:0000313" key="3">
    <source>
        <dbReference type="WBParaSite" id="GPLIN_001561300"/>
    </source>
</evidence>
<dbReference type="AlphaFoldDB" id="A0A183CRV5"/>
<dbReference type="Proteomes" id="UP000050741">
    <property type="component" value="Unassembled WGS sequence"/>
</dbReference>
<feature type="compositionally biased region" description="Basic and acidic residues" evidence="1">
    <location>
        <begin position="130"/>
        <end position="140"/>
    </location>
</feature>
<dbReference type="WBParaSite" id="GPLIN_001561300">
    <property type="protein sequence ID" value="GPLIN_001561300"/>
    <property type="gene ID" value="GPLIN_001561300"/>
</dbReference>
<feature type="compositionally biased region" description="Basic and acidic residues" evidence="1">
    <location>
        <begin position="33"/>
        <end position="58"/>
    </location>
</feature>
<accession>A0A183CRV5</accession>
<keyword evidence="2" id="KW-1185">Reference proteome</keyword>
<feature type="compositionally biased region" description="Basic residues" evidence="1">
    <location>
        <begin position="1"/>
        <end position="30"/>
    </location>
</feature>
<name>A0A183CRV5_GLOPA</name>
<feature type="region of interest" description="Disordered" evidence="1">
    <location>
        <begin position="1"/>
        <end position="157"/>
    </location>
</feature>